<organism evidence="11">
    <name type="scientific">marine metagenome</name>
    <dbReference type="NCBI Taxonomy" id="408172"/>
    <lineage>
        <taxon>unclassified sequences</taxon>
        <taxon>metagenomes</taxon>
        <taxon>ecological metagenomes</taxon>
    </lineage>
</organism>
<evidence type="ECO:0000256" key="9">
    <source>
        <dbReference type="SAM" id="MobiDB-lite"/>
    </source>
</evidence>
<dbReference type="Gene3D" id="1.20.5.3310">
    <property type="match status" value="1"/>
</dbReference>
<keyword evidence="7" id="KW-0811">Translocation</keyword>
<dbReference type="Pfam" id="PF02416">
    <property type="entry name" value="TatA_B_E"/>
    <property type="match status" value="1"/>
</dbReference>
<feature type="region of interest" description="Disordered" evidence="9">
    <location>
        <begin position="38"/>
        <end position="60"/>
    </location>
</feature>
<evidence type="ECO:0000256" key="1">
    <source>
        <dbReference type="ARBA" id="ARBA00004162"/>
    </source>
</evidence>
<keyword evidence="5" id="KW-0653">Protein transport</keyword>
<comment type="subcellular location">
    <subcellularLocation>
        <location evidence="1">Cell membrane</location>
        <topology evidence="1">Single-pass membrane protein</topology>
    </subcellularLocation>
</comment>
<dbReference type="AlphaFoldDB" id="A0A381T3Z5"/>
<evidence type="ECO:0000256" key="2">
    <source>
        <dbReference type="ARBA" id="ARBA00022448"/>
    </source>
</evidence>
<protein>
    <recommendedName>
        <fullName evidence="12">Sec-independent protein translocase protein TatA</fullName>
    </recommendedName>
</protein>
<evidence type="ECO:0000256" key="6">
    <source>
        <dbReference type="ARBA" id="ARBA00022989"/>
    </source>
</evidence>
<keyword evidence="4 10" id="KW-0812">Transmembrane</keyword>
<keyword evidence="8 10" id="KW-0472">Membrane</keyword>
<name>A0A381T3Z5_9ZZZZ</name>
<keyword evidence="3" id="KW-1003">Cell membrane</keyword>
<evidence type="ECO:0008006" key="12">
    <source>
        <dbReference type="Google" id="ProtNLM"/>
    </source>
</evidence>
<dbReference type="NCBIfam" id="TIGR01411">
    <property type="entry name" value="tatAE"/>
    <property type="match status" value="1"/>
</dbReference>
<dbReference type="EMBL" id="UINC01003933">
    <property type="protein sequence ID" value="SVA10459.1"/>
    <property type="molecule type" value="Genomic_DNA"/>
</dbReference>
<evidence type="ECO:0000256" key="3">
    <source>
        <dbReference type="ARBA" id="ARBA00022475"/>
    </source>
</evidence>
<dbReference type="PANTHER" id="PTHR42982">
    <property type="entry name" value="SEC-INDEPENDENT PROTEIN TRANSLOCASE PROTEIN TATA"/>
    <property type="match status" value="1"/>
</dbReference>
<sequence>MGMPGPFELIIILIIVILIFGAKRLKNLGGDLGSAVKGFKSSMKSSEAETDDAIESKVEK</sequence>
<keyword evidence="6 10" id="KW-1133">Transmembrane helix</keyword>
<proteinExistence type="inferred from homology"/>
<dbReference type="PANTHER" id="PTHR42982:SF1">
    <property type="entry name" value="SEC-INDEPENDENT PROTEIN TRANSLOCASE PROTEIN TATA"/>
    <property type="match status" value="1"/>
</dbReference>
<evidence type="ECO:0000256" key="10">
    <source>
        <dbReference type="SAM" id="Phobius"/>
    </source>
</evidence>
<evidence type="ECO:0000256" key="4">
    <source>
        <dbReference type="ARBA" id="ARBA00022692"/>
    </source>
</evidence>
<evidence type="ECO:0000256" key="8">
    <source>
        <dbReference type="ARBA" id="ARBA00023136"/>
    </source>
</evidence>
<reference evidence="11" key="1">
    <citation type="submission" date="2018-05" db="EMBL/GenBank/DDBJ databases">
        <authorList>
            <person name="Lanie J.A."/>
            <person name="Ng W.-L."/>
            <person name="Kazmierczak K.M."/>
            <person name="Andrzejewski T.M."/>
            <person name="Davidsen T.M."/>
            <person name="Wayne K.J."/>
            <person name="Tettelin H."/>
            <person name="Glass J.I."/>
            <person name="Rusch D."/>
            <person name="Podicherti R."/>
            <person name="Tsui H.-C.T."/>
            <person name="Winkler M.E."/>
        </authorList>
    </citation>
    <scope>NUCLEOTIDE SEQUENCE</scope>
</reference>
<feature type="transmembrane region" description="Helical" evidence="10">
    <location>
        <begin position="6"/>
        <end position="22"/>
    </location>
</feature>
<evidence type="ECO:0000256" key="5">
    <source>
        <dbReference type="ARBA" id="ARBA00022927"/>
    </source>
</evidence>
<keyword evidence="2" id="KW-0813">Transport</keyword>
<accession>A0A381T3Z5</accession>
<gene>
    <name evidence="11" type="ORF">METZ01_LOCUS63313</name>
</gene>
<dbReference type="InterPro" id="IPR006312">
    <property type="entry name" value="TatA/E"/>
</dbReference>
<dbReference type="GO" id="GO:0005886">
    <property type="term" value="C:plasma membrane"/>
    <property type="evidence" value="ECO:0007669"/>
    <property type="project" value="UniProtKB-SubCell"/>
</dbReference>
<dbReference type="GO" id="GO:0043953">
    <property type="term" value="P:protein transport by the Tat complex"/>
    <property type="evidence" value="ECO:0007669"/>
    <property type="project" value="InterPro"/>
</dbReference>
<dbReference type="InterPro" id="IPR003369">
    <property type="entry name" value="TatA/B/E"/>
</dbReference>
<dbReference type="HAMAP" id="MF_00236">
    <property type="entry name" value="TatA_E"/>
    <property type="match status" value="1"/>
</dbReference>
<evidence type="ECO:0000313" key="11">
    <source>
        <dbReference type="EMBL" id="SVA10459.1"/>
    </source>
</evidence>
<evidence type="ECO:0000256" key="7">
    <source>
        <dbReference type="ARBA" id="ARBA00023010"/>
    </source>
</evidence>